<dbReference type="Proteomes" id="UP000807469">
    <property type="component" value="Unassembled WGS sequence"/>
</dbReference>
<dbReference type="OrthoDB" id="3256444at2759"/>
<feature type="region of interest" description="Disordered" evidence="1">
    <location>
        <begin position="1"/>
        <end position="134"/>
    </location>
</feature>
<accession>A0A9P6D064</accession>
<feature type="compositionally biased region" description="Low complexity" evidence="1">
    <location>
        <begin position="79"/>
        <end position="94"/>
    </location>
</feature>
<comment type="caution">
    <text evidence="2">The sequence shown here is derived from an EMBL/GenBank/DDBJ whole genome shotgun (WGS) entry which is preliminary data.</text>
</comment>
<evidence type="ECO:0000313" key="2">
    <source>
        <dbReference type="EMBL" id="KAF9479034.1"/>
    </source>
</evidence>
<reference evidence="2" key="1">
    <citation type="submission" date="2020-11" db="EMBL/GenBank/DDBJ databases">
        <authorList>
            <consortium name="DOE Joint Genome Institute"/>
            <person name="Ahrendt S."/>
            <person name="Riley R."/>
            <person name="Andreopoulos W."/>
            <person name="Labutti K."/>
            <person name="Pangilinan J."/>
            <person name="Ruiz-Duenas F.J."/>
            <person name="Barrasa J.M."/>
            <person name="Sanchez-Garcia M."/>
            <person name="Camarero S."/>
            <person name="Miyauchi S."/>
            <person name="Serrano A."/>
            <person name="Linde D."/>
            <person name="Babiker R."/>
            <person name="Drula E."/>
            <person name="Ayuso-Fernandez I."/>
            <person name="Pacheco R."/>
            <person name="Padilla G."/>
            <person name="Ferreira P."/>
            <person name="Barriuso J."/>
            <person name="Kellner H."/>
            <person name="Castanera R."/>
            <person name="Alfaro M."/>
            <person name="Ramirez L."/>
            <person name="Pisabarro A.G."/>
            <person name="Kuo A."/>
            <person name="Tritt A."/>
            <person name="Lipzen A."/>
            <person name="He G."/>
            <person name="Yan M."/>
            <person name="Ng V."/>
            <person name="Cullen D."/>
            <person name="Martin F."/>
            <person name="Rosso M.-N."/>
            <person name="Henrissat B."/>
            <person name="Hibbett D."/>
            <person name="Martinez A.T."/>
            <person name="Grigoriev I.V."/>
        </authorList>
    </citation>
    <scope>NUCLEOTIDE SEQUENCE</scope>
    <source>
        <strain evidence="2">CIRM-BRFM 674</strain>
    </source>
</reference>
<sequence length="385" mass="42494">MADLDNPAAETSSGRPSRKIIPSSRLTDGNNGEAPLTASHRRAIAAASSALKSTNASHASASNSTTIPPSPLNPPPSTCAPQTPTPANTAPVTPLDRSGASKRASVEDDDDDIQILPPPKRTRAVQDSETSELDNSGMHVDVHVTAIFDAGNENIPTKLNKSAPTADIERFFERCAPPPTNNKPHRLCLTCKQGLSCVKETKPRVDECTSLRRHMQSLHKDIYLKWCKQSKFDSMLPNDSQARRTAALESIHQTKVDTHFSISSSEEIKKLEPYSDALFKDAATQWLIETDQPIRAFEHPAFQEMIAVAARATKGVKVPARSATRKHIIDKFKEQMRELSGRLTVCFSIGYYYVFSHKHREVPLAVKSASPVMRGRRRMRTVILR</sequence>
<keyword evidence="3" id="KW-1185">Reference proteome</keyword>
<feature type="compositionally biased region" description="Low complexity" evidence="1">
    <location>
        <begin position="44"/>
        <end position="67"/>
    </location>
</feature>
<gene>
    <name evidence="2" type="ORF">BDN70DRAFT_712712</name>
</gene>
<dbReference type="EMBL" id="MU155221">
    <property type="protein sequence ID" value="KAF9479034.1"/>
    <property type="molecule type" value="Genomic_DNA"/>
</dbReference>
<evidence type="ECO:0000256" key="1">
    <source>
        <dbReference type="SAM" id="MobiDB-lite"/>
    </source>
</evidence>
<organism evidence="2 3">
    <name type="scientific">Pholiota conissans</name>
    <dbReference type="NCBI Taxonomy" id="109636"/>
    <lineage>
        <taxon>Eukaryota</taxon>
        <taxon>Fungi</taxon>
        <taxon>Dikarya</taxon>
        <taxon>Basidiomycota</taxon>
        <taxon>Agaricomycotina</taxon>
        <taxon>Agaricomycetes</taxon>
        <taxon>Agaricomycetidae</taxon>
        <taxon>Agaricales</taxon>
        <taxon>Agaricineae</taxon>
        <taxon>Strophariaceae</taxon>
        <taxon>Pholiota</taxon>
    </lineage>
</organism>
<name>A0A9P6D064_9AGAR</name>
<evidence type="ECO:0008006" key="4">
    <source>
        <dbReference type="Google" id="ProtNLM"/>
    </source>
</evidence>
<proteinExistence type="predicted"/>
<protein>
    <recommendedName>
        <fullName evidence="4">BED-type domain-containing protein</fullName>
    </recommendedName>
</protein>
<feature type="compositionally biased region" description="Pro residues" evidence="1">
    <location>
        <begin position="68"/>
        <end position="78"/>
    </location>
</feature>
<dbReference type="AlphaFoldDB" id="A0A9P6D064"/>
<evidence type="ECO:0000313" key="3">
    <source>
        <dbReference type="Proteomes" id="UP000807469"/>
    </source>
</evidence>